<sequence>MQKRRKNQLLCGKSHFLKGDRIYNFKFRGILEGFVNQTACIIIYLIPLSNESFFFFFFFWSWGPNPGPCACQASTLPLS</sequence>
<keyword evidence="1" id="KW-0472">Membrane</keyword>
<feature type="transmembrane region" description="Helical" evidence="1">
    <location>
        <begin position="41"/>
        <end position="62"/>
    </location>
</feature>
<keyword evidence="1" id="KW-0812">Transmembrane</keyword>
<name>A6I5H8_RAT</name>
<protein>
    <submittedName>
        <fullName evidence="2">Similar to RIKEN cDNA 1500031M22 (Predicted), isoform CRA_b</fullName>
    </submittedName>
</protein>
<evidence type="ECO:0000313" key="2">
    <source>
        <dbReference type="EMBL" id="EDM10286.1"/>
    </source>
</evidence>
<keyword evidence="1" id="KW-1133">Transmembrane helix</keyword>
<gene>
    <name evidence="2" type="primary">RGD1311752_predicted</name>
    <name evidence="2" type="ORF">rCG_44413</name>
</gene>
<evidence type="ECO:0000313" key="3">
    <source>
        <dbReference type="Proteomes" id="UP000234681"/>
    </source>
</evidence>
<reference evidence="3" key="1">
    <citation type="submission" date="2005-09" db="EMBL/GenBank/DDBJ databases">
        <authorList>
            <person name="Mural R.J."/>
            <person name="Li P.W."/>
            <person name="Adams M.D."/>
            <person name="Amanatides P.G."/>
            <person name="Baden-Tillson H."/>
            <person name="Barnstead M."/>
            <person name="Chin S.H."/>
            <person name="Dew I."/>
            <person name="Evans C.A."/>
            <person name="Ferriera S."/>
            <person name="Flanigan M."/>
            <person name="Fosler C."/>
            <person name="Glodek A."/>
            <person name="Gu Z."/>
            <person name="Holt R.A."/>
            <person name="Jennings D."/>
            <person name="Kraft C.L."/>
            <person name="Lu F."/>
            <person name="Nguyen T."/>
            <person name="Nusskern D.R."/>
            <person name="Pfannkoch C.M."/>
            <person name="Sitter C."/>
            <person name="Sutton G.G."/>
            <person name="Venter J.C."/>
            <person name="Wang Z."/>
            <person name="Woodage T."/>
            <person name="Zheng X.H."/>
            <person name="Zhong F."/>
        </authorList>
    </citation>
    <scope>NUCLEOTIDE SEQUENCE [LARGE SCALE GENOMIC DNA]</scope>
    <source>
        <strain>BN</strain>
        <strain evidence="3">Sprague-Dawley</strain>
    </source>
</reference>
<proteinExistence type="predicted"/>
<dbReference type="EMBL" id="CH473955">
    <property type="protein sequence ID" value="EDM10286.1"/>
    <property type="molecule type" value="Genomic_DNA"/>
</dbReference>
<dbReference type="AlphaFoldDB" id="A6I5H8"/>
<accession>A6I5H8</accession>
<dbReference type="Proteomes" id="UP000234681">
    <property type="component" value="Chromosome 2"/>
</dbReference>
<evidence type="ECO:0000256" key="1">
    <source>
        <dbReference type="SAM" id="Phobius"/>
    </source>
</evidence>
<organism evidence="2 3">
    <name type="scientific">Rattus norvegicus</name>
    <name type="common">Rat</name>
    <dbReference type="NCBI Taxonomy" id="10116"/>
    <lineage>
        <taxon>Eukaryota</taxon>
        <taxon>Metazoa</taxon>
        <taxon>Chordata</taxon>
        <taxon>Craniata</taxon>
        <taxon>Vertebrata</taxon>
        <taxon>Euteleostomi</taxon>
        <taxon>Mammalia</taxon>
        <taxon>Eutheria</taxon>
        <taxon>Euarchontoglires</taxon>
        <taxon>Glires</taxon>
        <taxon>Rodentia</taxon>
        <taxon>Myomorpha</taxon>
        <taxon>Muroidea</taxon>
        <taxon>Muridae</taxon>
        <taxon>Murinae</taxon>
        <taxon>Rattus</taxon>
    </lineage>
</organism>